<feature type="transmembrane region" description="Helical" evidence="7">
    <location>
        <begin position="420"/>
        <end position="441"/>
    </location>
</feature>
<feature type="transmembrane region" description="Helical" evidence="7">
    <location>
        <begin position="366"/>
        <end position="399"/>
    </location>
</feature>
<evidence type="ECO:0000256" key="2">
    <source>
        <dbReference type="ARBA" id="ARBA00007430"/>
    </source>
</evidence>
<sequence length="489" mass="50959">MDQSTQTRGSVRRSLAWTYGTHLVVFAVSFASAVIVSRLLTPRELGVFGVGMAVAAMLGAISQFGLANYLIRDHELSRQTIAVGFTVNALVGLAAGGLLLLLGTAGQAVFSDPAIARTLRVLALVPVIGIFEFLPATLLIRDRRFGQTSLVQLGKAMVNAITVIGFAQAGWGYLSPAIAAVAGAAFGAVAFNMVGFRHISFRLSLRGGWTLAVFAVHMMSAGGVSILAPRLAELVVAQMLGLGALGLYTRASGLAAMIWEGAYGLSTRVIYIQMAAELRERGTLKQTFLHATRLLIGIMWPAMAGLAVISGPVVHLLYGPQWAGAALPLSALMIGQVIAIGFAMNWELCVLTGRTGWQARIEIARALLGLAGFALGALVSLPVAAMGRIVDVLLGYVVYRPRMGEMAGASAAEVRGAYAGGLWLTVAAIAPAAGVMALAGWAPEVPLARIAVAIVAGAGLWATALRALRHPLFDELAAVLGKKPGHAHG</sequence>
<organism evidence="8 9">
    <name type="scientific">Novosphingobium bradum</name>
    <dbReference type="NCBI Taxonomy" id="1737444"/>
    <lineage>
        <taxon>Bacteria</taxon>
        <taxon>Pseudomonadati</taxon>
        <taxon>Pseudomonadota</taxon>
        <taxon>Alphaproteobacteria</taxon>
        <taxon>Sphingomonadales</taxon>
        <taxon>Sphingomonadaceae</taxon>
        <taxon>Novosphingobium</taxon>
    </lineage>
</organism>
<feature type="transmembrane region" description="Helical" evidence="7">
    <location>
        <begin position="447"/>
        <end position="468"/>
    </location>
</feature>
<comment type="similarity">
    <text evidence="2">Belongs to the polysaccharide synthase family.</text>
</comment>
<feature type="transmembrane region" description="Helical" evidence="7">
    <location>
        <begin position="46"/>
        <end position="69"/>
    </location>
</feature>
<comment type="caution">
    <text evidence="8">The sequence shown here is derived from an EMBL/GenBank/DDBJ whole genome shotgun (WGS) entry which is preliminary data.</text>
</comment>
<keyword evidence="4 7" id="KW-0812">Transmembrane</keyword>
<dbReference type="Proteomes" id="UP001595604">
    <property type="component" value="Unassembled WGS sequence"/>
</dbReference>
<evidence type="ECO:0000256" key="1">
    <source>
        <dbReference type="ARBA" id="ARBA00004651"/>
    </source>
</evidence>
<feature type="transmembrane region" description="Helical" evidence="7">
    <location>
        <begin position="152"/>
        <end position="171"/>
    </location>
</feature>
<feature type="transmembrane region" description="Helical" evidence="7">
    <location>
        <begin position="325"/>
        <end position="346"/>
    </location>
</feature>
<feature type="transmembrane region" description="Helical" evidence="7">
    <location>
        <begin position="121"/>
        <end position="140"/>
    </location>
</feature>
<evidence type="ECO:0000256" key="4">
    <source>
        <dbReference type="ARBA" id="ARBA00022692"/>
    </source>
</evidence>
<dbReference type="PANTHER" id="PTHR30250">
    <property type="entry name" value="PST FAMILY PREDICTED COLANIC ACID TRANSPORTER"/>
    <property type="match status" value="1"/>
</dbReference>
<feature type="transmembrane region" description="Helical" evidence="7">
    <location>
        <begin position="21"/>
        <end position="40"/>
    </location>
</feature>
<reference evidence="9" key="1">
    <citation type="journal article" date="2019" name="Int. J. Syst. Evol. Microbiol.">
        <title>The Global Catalogue of Microorganisms (GCM) 10K type strain sequencing project: providing services to taxonomists for standard genome sequencing and annotation.</title>
        <authorList>
            <consortium name="The Broad Institute Genomics Platform"/>
            <consortium name="The Broad Institute Genome Sequencing Center for Infectious Disease"/>
            <person name="Wu L."/>
            <person name="Ma J."/>
        </authorList>
    </citation>
    <scope>NUCLEOTIDE SEQUENCE [LARGE SCALE GENOMIC DNA]</scope>
    <source>
        <strain evidence="9">KCTC 42984</strain>
    </source>
</reference>
<dbReference type="Pfam" id="PF13440">
    <property type="entry name" value="Polysacc_synt_3"/>
    <property type="match status" value="1"/>
</dbReference>
<evidence type="ECO:0000256" key="5">
    <source>
        <dbReference type="ARBA" id="ARBA00022989"/>
    </source>
</evidence>
<dbReference type="PANTHER" id="PTHR30250:SF10">
    <property type="entry name" value="LIPOPOLYSACCHARIDE BIOSYNTHESIS PROTEIN WZXC"/>
    <property type="match status" value="1"/>
</dbReference>
<comment type="subcellular location">
    <subcellularLocation>
        <location evidence="1">Cell membrane</location>
        <topology evidence="1">Multi-pass membrane protein</topology>
    </subcellularLocation>
</comment>
<protein>
    <submittedName>
        <fullName evidence="8">Oligosaccharide flippase family protein</fullName>
    </submittedName>
</protein>
<feature type="transmembrane region" description="Helical" evidence="7">
    <location>
        <begin position="177"/>
        <end position="196"/>
    </location>
</feature>
<evidence type="ECO:0000256" key="3">
    <source>
        <dbReference type="ARBA" id="ARBA00022475"/>
    </source>
</evidence>
<evidence type="ECO:0000256" key="7">
    <source>
        <dbReference type="SAM" id="Phobius"/>
    </source>
</evidence>
<feature type="transmembrane region" description="Helical" evidence="7">
    <location>
        <begin position="81"/>
        <end position="101"/>
    </location>
</feature>
<keyword evidence="5 7" id="KW-1133">Transmembrane helix</keyword>
<dbReference type="RefSeq" id="WP_379508382.1">
    <property type="nucleotide sequence ID" value="NZ_JBHRTQ010000002.1"/>
</dbReference>
<evidence type="ECO:0000313" key="9">
    <source>
        <dbReference type="Proteomes" id="UP001595604"/>
    </source>
</evidence>
<dbReference type="EMBL" id="JBHRTQ010000002">
    <property type="protein sequence ID" value="MFC3172991.1"/>
    <property type="molecule type" value="Genomic_DNA"/>
</dbReference>
<gene>
    <name evidence="8" type="ORF">ACFOD9_01865</name>
</gene>
<accession>A0ABV7INY9</accession>
<keyword evidence="9" id="KW-1185">Reference proteome</keyword>
<evidence type="ECO:0000256" key="6">
    <source>
        <dbReference type="ARBA" id="ARBA00023136"/>
    </source>
</evidence>
<feature type="transmembrane region" description="Helical" evidence="7">
    <location>
        <begin position="208"/>
        <end position="228"/>
    </location>
</feature>
<name>A0ABV7INY9_9SPHN</name>
<dbReference type="InterPro" id="IPR050833">
    <property type="entry name" value="Poly_Biosynth_Transport"/>
</dbReference>
<keyword evidence="3" id="KW-1003">Cell membrane</keyword>
<feature type="transmembrane region" description="Helical" evidence="7">
    <location>
        <begin position="294"/>
        <end position="318"/>
    </location>
</feature>
<proteinExistence type="inferred from homology"/>
<keyword evidence="6 7" id="KW-0472">Membrane</keyword>
<evidence type="ECO:0000313" key="8">
    <source>
        <dbReference type="EMBL" id="MFC3172991.1"/>
    </source>
</evidence>